<protein>
    <submittedName>
        <fullName evidence="1">Crp/Fnr family transcriptional regulator</fullName>
    </submittedName>
</protein>
<sequence>MHDALLQHIEKFISLEPSEIDTLESCLQLSKVK</sequence>
<name>A0A4Y7U315_9FLAO</name>
<dbReference type="AlphaFoldDB" id="A0A4Y7U315"/>
<reference evidence="1 2" key="1">
    <citation type="journal article" date="2018" name="Syst. Appl. Microbiol.">
        <title>Flavobacterium circumlabens sp. nov. and Flavobacterium cupreum sp. nov., two psychrotrophic species isolated from Antarctic environmental samples.</title>
        <authorList>
            <person name="Kralova S."/>
            <person name="Busse H.J."/>
            <person name="Svec P."/>
            <person name="Maslanova I."/>
            <person name="Stankova E."/>
            <person name="Bartak M."/>
            <person name="Sedlacek I."/>
        </authorList>
    </citation>
    <scope>NUCLEOTIDE SEQUENCE [LARGE SCALE GENOMIC DNA]</scope>
    <source>
        <strain evidence="1 2">CCM 8828</strain>
    </source>
</reference>
<accession>A0A4Y7U315</accession>
<evidence type="ECO:0000313" key="2">
    <source>
        <dbReference type="Proteomes" id="UP000298340"/>
    </source>
</evidence>
<comment type="caution">
    <text evidence="1">The sequence shown here is derived from an EMBL/GenBank/DDBJ whole genome shotgun (WGS) entry which is preliminary data.</text>
</comment>
<gene>
    <name evidence="1" type="ORF">D0809_29575</name>
</gene>
<dbReference type="Proteomes" id="UP000298340">
    <property type="component" value="Unassembled WGS sequence"/>
</dbReference>
<dbReference type="EMBL" id="QWDN01001075">
    <property type="protein sequence ID" value="TEB40641.1"/>
    <property type="molecule type" value="Genomic_DNA"/>
</dbReference>
<feature type="non-terminal residue" evidence="1">
    <location>
        <position position="33"/>
    </location>
</feature>
<organism evidence="1 2">
    <name type="scientific">Flavobacterium circumlabens</name>
    <dbReference type="NCBI Taxonomy" id="2133765"/>
    <lineage>
        <taxon>Bacteria</taxon>
        <taxon>Pseudomonadati</taxon>
        <taxon>Bacteroidota</taxon>
        <taxon>Flavobacteriia</taxon>
        <taxon>Flavobacteriales</taxon>
        <taxon>Flavobacteriaceae</taxon>
        <taxon>Flavobacterium</taxon>
    </lineage>
</organism>
<proteinExistence type="predicted"/>
<evidence type="ECO:0000313" key="1">
    <source>
        <dbReference type="EMBL" id="TEB40641.1"/>
    </source>
</evidence>